<comment type="caution">
    <text evidence="9">The sequence shown here is derived from an EMBL/GenBank/DDBJ whole genome shotgun (WGS) entry which is preliminary data.</text>
</comment>
<proteinExistence type="inferred from homology"/>
<dbReference type="EMBL" id="PDOF01000004">
    <property type="protein sequence ID" value="PYZ95618.1"/>
    <property type="molecule type" value="Genomic_DNA"/>
</dbReference>
<comment type="subcellular location">
    <subcellularLocation>
        <location evidence="1">Membrane</location>
        <topology evidence="1">Lipid-anchor</topology>
    </subcellularLocation>
</comment>
<organism evidence="9 10">
    <name type="scientific">Alteribacter lacisalsi</name>
    <dbReference type="NCBI Taxonomy" id="2045244"/>
    <lineage>
        <taxon>Bacteria</taxon>
        <taxon>Bacillati</taxon>
        <taxon>Bacillota</taxon>
        <taxon>Bacilli</taxon>
        <taxon>Bacillales</taxon>
        <taxon>Bacillaceae</taxon>
        <taxon>Alteribacter</taxon>
    </lineage>
</organism>
<comment type="similarity">
    <text evidence="6">Belongs to the nlpA lipoprotein family.</text>
</comment>
<dbReference type="GO" id="GO:0016020">
    <property type="term" value="C:membrane"/>
    <property type="evidence" value="ECO:0007669"/>
    <property type="project" value="UniProtKB-SubCell"/>
</dbReference>
<dbReference type="Gene3D" id="3.40.190.10">
    <property type="entry name" value="Periplasmic binding protein-like II"/>
    <property type="match status" value="2"/>
</dbReference>
<evidence type="ECO:0000256" key="2">
    <source>
        <dbReference type="ARBA" id="ARBA00022729"/>
    </source>
</evidence>
<feature type="lipid moiety-binding region" description="S-diacylglycerol cysteine" evidence="7">
    <location>
        <position position="20"/>
    </location>
</feature>
<dbReference type="InterPro" id="IPR004872">
    <property type="entry name" value="Lipoprotein_NlpA"/>
</dbReference>
<reference evidence="9 10" key="1">
    <citation type="submission" date="2017-10" db="EMBL/GenBank/DDBJ databases">
        <title>Bacillus sp. nov., a halophilic bacterium isolated from a Yangshapao Lake.</title>
        <authorList>
            <person name="Wang H."/>
        </authorList>
    </citation>
    <scope>NUCLEOTIDE SEQUENCE [LARGE SCALE GENOMIC DNA]</scope>
    <source>
        <strain evidence="9 10">YSP-3</strain>
    </source>
</reference>
<evidence type="ECO:0000256" key="4">
    <source>
        <dbReference type="ARBA" id="ARBA00023139"/>
    </source>
</evidence>
<evidence type="ECO:0000256" key="6">
    <source>
        <dbReference type="PIRNR" id="PIRNR002854"/>
    </source>
</evidence>
<keyword evidence="10" id="KW-1185">Reference proteome</keyword>
<protein>
    <recommendedName>
        <fullName evidence="6">Lipoprotein</fullName>
    </recommendedName>
</protein>
<evidence type="ECO:0000313" key="9">
    <source>
        <dbReference type="EMBL" id="PYZ95618.1"/>
    </source>
</evidence>
<dbReference type="PANTHER" id="PTHR30429">
    <property type="entry name" value="D-METHIONINE-BINDING LIPOPROTEIN METQ"/>
    <property type="match status" value="1"/>
</dbReference>
<evidence type="ECO:0000256" key="1">
    <source>
        <dbReference type="ARBA" id="ARBA00004635"/>
    </source>
</evidence>
<dbReference type="PROSITE" id="PS51257">
    <property type="entry name" value="PROKAR_LIPOPROTEIN"/>
    <property type="match status" value="1"/>
</dbReference>
<dbReference type="PIRSF" id="PIRSF002854">
    <property type="entry name" value="MetQ"/>
    <property type="match status" value="1"/>
</dbReference>
<dbReference type="RefSeq" id="WP_110521741.1">
    <property type="nucleotide sequence ID" value="NZ_PDOF01000004.1"/>
</dbReference>
<keyword evidence="4" id="KW-0564">Palmitate</keyword>
<evidence type="ECO:0000256" key="5">
    <source>
        <dbReference type="ARBA" id="ARBA00023288"/>
    </source>
</evidence>
<sequence>MKKVLITALSALSLTALAACGGGEGDENTVTVGVNGSGIPLWEYMADKAEEEGITIEIQEFSDYVRPNMALADGEVDFNAFQTISYFDNFIEEHNLDLEPIAGTYIAPMGLYSDKYESHEEIPEGATVAVPQEETNQGRALLLLQEAGFIELPENFDGIGDASDIVENHHDLNIEEVQAAHTPRVIPDVDASVINNGVAVEAGYIPVNDAIFIEDADGAAAYVNILAVQAEDQDNETLQRIAELYHEEDTQEFIIDLYENSLLPTFIDDMDELREY</sequence>
<keyword evidence="3" id="KW-0472">Membrane</keyword>
<evidence type="ECO:0000256" key="8">
    <source>
        <dbReference type="SAM" id="SignalP"/>
    </source>
</evidence>
<feature type="chain" id="PRO_5038917824" description="Lipoprotein" evidence="8">
    <location>
        <begin position="19"/>
        <end position="276"/>
    </location>
</feature>
<accession>A0A2W0HPW4</accession>
<evidence type="ECO:0000313" key="10">
    <source>
        <dbReference type="Proteomes" id="UP000248066"/>
    </source>
</evidence>
<feature type="signal peptide" evidence="8">
    <location>
        <begin position="1"/>
        <end position="18"/>
    </location>
</feature>
<dbReference type="SUPFAM" id="SSF53850">
    <property type="entry name" value="Periplasmic binding protein-like II"/>
    <property type="match status" value="1"/>
</dbReference>
<dbReference type="Proteomes" id="UP000248066">
    <property type="component" value="Unassembled WGS sequence"/>
</dbReference>
<dbReference type="AlphaFoldDB" id="A0A2W0HPW4"/>
<dbReference type="Pfam" id="PF03180">
    <property type="entry name" value="Lipoprotein_9"/>
    <property type="match status" value="1"/>
</dbReference>
<dbReference type="PANTHER" id="PTHR30429:SF3">
    <property type="entry name" value="LIPOPROTEIN"/>
    <property type="match status" value="1"/>
</dbReference>
<gene>
    <name evidence="9" type="ORF">CR205_19075</name>
</gene>
<dbReference type="OrthoDB" id="9812878at2"/>
<evidence type="ECO:0000256" key="3">
    <source>
        <dbReference type="ARBA" id="ARBA00023136"/>
    </source>
</evidence>
<evidence type="ECO:0000256" key="7">
    <source>
        <dbReference type="PIRSR" id="PIRSR002854-1"/>
    </source>
</evidence>
<keyword evidence="5 6" id="KW-0449">Lipoprotein</keyword>
<keyword evidence="2 8" id="KW-0732">Signal</keyword>
<name>A0A2W0HPW4_9BACI</name>